<name>A0A4R3YSV8_9GAMM</name>
<keyword evidence="2" id="KW-1185">Reference proteome</keyword>
<protein>
    <submittedName>
        <fullName evidence="1">DUF3053 family protein</fullName>
    </submittedName>
</protein>
<comment type="caution">
    <text evidence="1">The sequence shown here is derived from an EMBL/GenBank/DDBJ whole genome shotgun (WGS) entry which is preliminary data.</text>
</comment>
<dbReference type="AlphaFoldDB" id="A0A4R3YSV8"/>
<dbReference type="OrthoDB" id="8821151at2"/>
<dbReference type="InterPro" id="IPR021413">
    <property type="entry name" value="DUF3053"/>
</dbReference>
<sequence>MTLRERVGEYRHWLVIPVMLFIMAQLAGCGDKEPEQRQAFIQFLQTSVIAGPERLPALSDDQKTQFGPYVADYQILQTYSTQFAKAVSDSLVPVLDEIGQIRVPQDYLTHRTRLQQAAGALNLLGPQIDGARKRADDARAALKQPDDLKPIYEKAYRRVVTQSSQQLGPVISSASALTQTLVQLGDFLTMQGTQVSYKTDTVQLGSQLQVTQYNELVSAIQTQHQQLMQAQSSVASTQP</sequence>
<evidence type="ECO:0000313" key="1">
    <source>
        <dbReference type="EMBL" id="TCV95502.1"/>
    </source>
</evidence>
<evidence type="ECO:0000313" key="2">
    <source>
        <dbReference type="Proteomes" id="UP000295719"/>
    </source>
</evidence>
<gene>
    <name evidence="1" type="ORF">EDC52_105104</name>
</gene>
<dbReference type="EMBL" id="SMCR01000005">
    <property type="protein sequence ID" value="TCV95502.1"/>
    <property type="molecule type" value="Genomic_DNA"/>
</dbReference>
<dbReference type="RefSeq" id="WP_131865608.1">
    <property type="nucleotide sequence ID" value="NZ_SMCR01000005.1"/>
</dbReference>
<accession>A0A4R3YSV8</accession>
<dbReference type="Pfam" id="PF11254">
    <property type="entry name" value="DUF3053"/>
    <property type="match status" value="1"/>
</dbReference>
<dbReference type="Proteomes" id="UP000295719">
    <property type="component" value="Unassembled WGS sequence"/>
</dbReference>
<reference evidence="1 2" key="1">
    <citation type="submission" date="2019-03" db="EMBL/GenBank/DDBJ databases">
        <title>Genomic Encyclopedia of Type Strains, Phase IV (KMG-IV): sequencing the most valuable type-strain genomes for metagenomic binning, comparative biology and taxonomic classification.</title>
        <authorList>
            <person name="Goeker M."/>
        </authorList>
    </citation>
    <scope>NUCLEOTIDE SEQUENCE [LARGE SCALE GENOMIC DNA]</scope>
    <source>
        <strain evidence="1 2">DSM 19580</strain>
    </source>
</reference>
<proteinExistence type="predicted"/>
<organism evidence="1 2">
    <name type="scientific">Biostraticola tofi</name>
    <dbReference type="NCBI Taxonomy" id="466109"/>
    <lineage>
        <taxon>Bacteria</taxon>
        <taxon>Pseudomonadati</taxon>
        <taxon>Pseudomonadota</taxon>
        <taxon>Gammaproteobacteria</taxon>
        <taxon>Enterobacterales</taxon>
        <taxon>Bruguierivoracaceae</taxon>
        <taxon>Biostraticola</taxon>
    </lineage>
</organism>